<evidence type="ECO:0000256" key="2">
    <source>
        <dbReference type="ARBA" id="ARBA00022448"/>
    </source>
</evidence>
<feature type="transmembrane region" description="Helical" evidence="7">
    <location>
        <begin position="93"/>
        <end position="117"/>
    </location>
</feature>
<feature type="transmembrane region" description="Helical" evidence="7">
    <location>
        <begin position="12"/>
        <end position="32"/>
    </location>
</feature>
<name>A0A2U1J4K7_SMIAN</name>
<evidence type="ECO:0000313" key="9">
    <source>
        <dbReference type="Proteomes" id="UP000245591"/>
    </source>
</evidence>
<evidence type="ECO:0000256" key="5">
    <source>
        <dbReference type="ARBA" id="ARBA00022989"/>
    </source>
</evidence>
<dbReference type="Pfam" id="PF04193">
    <property type="entry name" value="PQ-loop"/>
    <property type="match status" value="2"/>
</dbReference>
<keyword evidence="4" id="KW-0677">Repeat</keyword>
<dbReference type="GO" id="GO:0015184">
    <property type="term" value="F:L-cystine transmembrane transporter activity"/>
    <property type="evidence" value="ECO:0007669"/>
    <property type="project" value="TreeGrafter"/>
</dbReference>
<dbReference type="GO" id="GO:0005774">
    <property type="term" value="C:vacuolar membrane"/>
    <property type="evidence" value="ECO:0007669"/>
    <property type="project" value="TreeGrafter"/>
</dbReference>
<dbReference type="PANTHER" id="PTHR13131:SF5">
    <property type="entry name" value="CYSTINOSIN"/>
    <property type="match status" value="1"/>
</dbReference>
<keyword evidence="9" id="KW-1185">Reference proteome</keyword>
<keyword evidence="3 7" id="KW-0812">Transmembrane</keyword>
<dbReference type="SMART" id="SM00679">
    <property type="entry name" value="CTNS"/>
    <property type="match status" value="2"/>
</dbReference>
<evidence type="ECO:0008006" key="10">
    <source>
        <dbReference type="Google" id="ProtNLM"/>
    </source>
</evidence>
<organism evidence="8 9">
    <name type="scientific">Smittium angustum</name>
    <dbReference type="NCBI Taxonomy" id="133377"/>
    <lineage>
        <taxon>Eukaryota</taxon>
        <taxon>Fungi</taxon>
        <taxon>Fungi incertae sedis</taxon>
        <taxon>Zoopagomycota</taxon>
        <taxon>Kickxellomycotina</taxon>
        <taxon>Harpellomycetes</taxon>
        <taxon>Harpellales</taxon>
        <taxon>Legeriomycetaceae</taxon>
        <taxon>Smittium</taxon>
    </lineage>
</organism>
<feature type="transmembrane region" description="Helical" evidence="7">
    <location>
        <begin position="53"/>
        <end position="73"/>
    </location>
</feature>
<dbReference type="AlphaFoldDB" id="A0A2U1J4K7"/>
<dbReference type="Gene3D" id="1.20.1280.290">
    <property type="match status" value="1"/>
</dbReference>
<dbReference type="PANTHER" id="PTHR13131">
    <property type="entry name" value="CYSTINOSIN"/>
    <property type="match status" value="1"/>
</dbReference>
<keyword evidence="5 7" id="KW-1133">Transmembrane helix</keyword>
<comment type="subcellular location">
    <subcellularLocation>
        <location evidence="1">Endomembrane system</location>
        <topology evidence="1">Multi-pass membrane protein</topology>
    </subcellularLocation>
</comment>
<evidence type="ECO:0000256" key="1">
    <source>
        <dbReference type="ARBA" id="ARBA00004127"/>
    </source>
</evidence>
<proteinExistence type="predicted"/>
<reference evidence="8 9" key="1">
    <citation type="journal article" date="2018" name="MBio">
        <title>Comparative Genomics Reveals the Core Gene Toolbox for the Fungus-Insect Symbiosis.</title>
        <authorList>
            <person name="Wang Y."/>
            <person name="Stata M."/>
            <person name="Wang W."/>
            <person name="Stajich J.E."/>
            <person name="White M.M."/>
            <person name="Moncalvo J.M."/>
        </authorList>
    </citation>
    <scope>NUCLEOTIDE SEQUENCE [LARGE SCALE GENOMIC DNA]</scope>
    <source>
        <strain evidence="8 9">AUS-126-30</strain>
    </source>
</reference>
<dbReference type="EMBL" id="MBFU01000367">
    <property type="protein sequence ID" value="PVZ99990.1"/>
    <property type="molecule type" value="Genomic_DNA"/>
</dbReference>
<protein>
    <recommendedName>
        <fullName evidence="10">Cystinosin</fullName>
    </recommendedName>
</protein>
<dbReference type="InterPro" id="IPR005282">
    <property type="entry name" value="LC_transporter"/>
</dbReference>
<feature type="transmembrane region" description="Helical" evidence="7">
    <location>
        <begin position="129"/>
        <end position="150"/>
    </location>
</feature>
<comment type="caution">
    <text evidence="8">The sequence shown here is derived from an EMBL/GenBank/DDBJ whole genome shotgun (WGS) entry which is preliminary data.</text>
</comment>
<sequence length="298" mass="33645">MTANPISAEFHGLAKLVSMACGWLYFIAWSISSYPQLISNFNRKSVQGISIDFIYLSTLGFIFYSTFNIGFYYSESLKTDFKKNNQGEETLILFNDVLFAVHSVILSFVLILQSWYYKKDKTQKLSYPAILIIFCSIVLAGFVFVFQPLYKFLMFSSYMKIFLTITKYAPQAFTNFKRKSTSGWSIYNVLLDLTGGILSNTQLLIDASLSGNIFSVANNPGKLLLASISILFDLVFITQHYILYSDSAAYHPSATISDSYLDQVYSDPDTELESGIALKYVSTTSRESTSEQEIKTLV</sequence>
<evidence type="ECO:0000256" key="3">
    <source>
        <dbReference type="ARBA" id="ARBA00022692"/>
    </source>
</evidence>
<dbReference type="InterPro" id="IPR006603">
    <property type="entry name" value="PQ-loop_rpt"/>
</dbReference>
<gene>
    <name evidence="8" type="ORF">BB558_003975</name>
</gene>
<evidence type="ECO:0000256" key="7">
    <source>
        <dbReference type="SAM" id="Phobius"/>
    </source>
</evidence>
<dbReference type="GO" id="GO:0012505">
    <property type="term" value="C:endomembrane system"/>
    <property type="evidence" value="ECO:0007669"/>
    <property type="project" value="UniProtKB-SubCell"/>
</dbReference>
<keyword evidence="6 7" id="KW-0472">Membrane</keyword>
<evidence type="ECO:0000313" key="8">
    <source>
        <dbReference type="EMBL" id="PVZ99990.1"/>
    </source>
</evidence>
<evidence type="ECO:0000256" key="4">
    <source>
        <dbReference type="ARBA" id="ARBA00022737"/>
    </source>
</evidence>
<evidence type="ECO:0000256" key="6">
    <source>
        <dbReference type="ARBA" id="ARBA00023136"/>
    </source>
</evidence>
<accession>A0A2U1J4K7</accession>
<keyword evidence="2" id="KW-0813">Transport</keyword>
<dbReference type="Proteomes" id="UP000245591">
    <property type="component" value="Unassembled WGS sequence"/>
</dbReference>